<sequence length="383" mass="42741">MEDHSTEMQNFLQNSDYSDANLWSCIKSASLSSSETNLCSDFSKNYMMSENSNSARELDVNFDFTAPRTSTFVNFLKCSLPDQLTDHSTRNLSLFSTEAKIIDSSSEKIVGSSVRSSQDAAAVIADFLPQYGQSQYQHGQEWLRMNENSCNNYSPKALGTKSQPMKYSSKKLQALLHPMITSSSLSSLSPSSSSSSSSSSSPGKLYRGVRQRHWGKWVAEIRLPRNRTRVWLGTFDTAEDAAFAYDTAAYMLRGDYAHLNFPDQKHLLKANALNGATATLLESKLQAISQQQQQQQGLNPRKKSADRLLPASSLLMNSLPDNSTQRKEWQFELDGRVVGSELIDDNKKMIEVSADHNFDGVQLSKMPSLDMDMIWDALLVSDS</sequence>
<accession>A0AAW1KT27</accession>
<dbReference type="PRINTS" id="PR00367">
    <property type="entry name" value="ETHRSPELEMNT"/>
</dbReference>
<proteinExistence type="inferred from homology"/>
<evidence type="ECO:0000256" key="9">
    <source>
        <dbReference type="SAM" id="MobiDB-lite"/>
    </source>
</evidence>
<dbReference type="SUPFAM" id="SSF54171">
    <property type="entry name" value="DNA-binding domain"/>
    <property type="match status" value="1"/>
</dbReference>
<dbReference type="InterPro" id="IPR001471">
    <property type="entry name" value="AP2/ERF_dom"/>
</dbReference>
<dbReference type="PANTHER" id="PTHR31657:SF40">
    <property type="entry name" value="ETHYLENE-RESPONSIVE TRANSCRIPTION FACTOR ERF062"/>
    <property type="match status" value="1"/>
</dbReference>
<dbReference type="InterPro" id="IPR016177">
    <property type="entry name" value="DNA-bd_dom_sf"/>
</dbReference>
<name>A0AAW1KT27_SAPOF</name>
<organism evidence="11 12">
    <name type="scientific">Saponaria officinalis</name>
    <name type="common">Common soapwort</name>
    <name type="synonym">Lychnis saponaria</name>
    <dbReference type="NCBI Taxonomy" id="3572"/>
    <lineage>
        <taxon>Eukaryota</taxon>
        <taxon>Viridiplantae</taxon>
        <taxon>Streptophyta</taxon>
        <taxon>Embryophyta</taxon>
        <taxon>Tracheophyta</taxon>
        <taxon>Spermatophyta</taxon>
        <taxon>Magnoliopsida</taxon>
        <taxon>eudicotyledons</taxon>
        <taxon>Gunneridae</taxon>
        <taxon>Pentapetalae</taxon>
        <taxon>Caryophyllales</taxon>
        <taxon>Caryophyllaceae</taxon>
        <taxon>Caryophylleae</taxon>
        <taxon>Saponaria</taxon>
    </lineage>
</organism>
<evidence type="ECO:0000256" key="7">
    <source>
        <dbReference type="ARBA" id="ARBA00023242"/>
    </source>
</evidence>
<evidence type="ECO:0000256" key="8">
    <source>
        <dbReference type="ARBA" id="ARBA00024343"/>
    </source>
</evidence>
<reference evidence="11" key="1">
    <citation type="submission" date="2024-03" db="EMBL/GenBank/DDBJ databases">
        <title>WGS assembly of Saponaria officinalis var. Norfolk2.</title>
        <authorList>
            <person name="Jenkins J."/>
            <person name="Shu S."/>
            <person name="Grimwood J."/>
            <person name="Barry K."/>
            <person name="Goodstein D."/>
            <person name="Schmutz J."/>
            <person name="Leebens-Mack J."/>
            <person name="Osbourn A."/>
        </authorList>
    </citation>
    <scope>NUCLEOTIDE SEQUENCE [LARGE SCALE GENOMIC DNA]</scope>
    <source>
        <strain evidence="11">JIC</strain>
    </source>
</reference>
<evidence type="ECO:0000259" key="10">
    <source>
        <dbReference type="PROSITE" id="PS51032"/>
    </source>
</evidence>
<dbReference type="GO" id="GO:0003700">
    <property type="term" value="F:DNA-binding transcription factor activity"/>
    <property type="evidence" value="ECO:0007669"/>
    <property type="project" value="InterPro"/>
</dbReference>
<evidence type="ECO:0000256" key="5">
    <source>
        <dbReference type="ARBA" id="ARBA00023159"/>
    </source>
</evidence>
<dbReference type="Proteomes" id="UP001443914">
    <property type="component" value="Unassembled WGS sequence"/>
</dbReference>
<keyword evidence="5" id="KW-0010">Activator</keyword>
<dbReference type="SMART" id="SM00380">
    <property type="entry name" value="AP2"/>
    <property type="match status" value="1"/>
</dbReference>
<dbReference type="Gene3D" id="3.30.730.10">
    <property type="entry name" value="AP2/ERF domain"/>
    <property type="match status" value="1"/>
</dbReference>
<dbReference type="InterPro" id="IPR036955">
    <property type="entry name" value="AP2/ERF_dom_sf"/>
</dbReference>
<evidence type="ECO:0000256" key="2">
    <source>
        <dbReference type="ARBA" id="ARBA00022745"/>
    </source>
</evidence>
<comment type="similarity">
    <text evidence="8">Belongs to the AP2/ERF transcription factor family. ERF subfamily.</text>
</comment>
<dbReference type="GO" id="GO:0000976">
    <property type="term" value="F:transcription cis-regulatory region binding"/>
    <property type="evidence" value="ECO:0007669"/>
    <property type="project" value="UniProtKB-ARBA"/>
</dbReference>
<dbReference type="GO" id="GO:0005634">
    <property type="term" value="C:nucleus"/>
    <property type="evidence" value="ECO:0007669"/>
    <property type="project" value="UniProtKB-SubCell"/>
</dbReference>
<evidence type="ECO:0000313" key="12">
    <source>
        <dbReference type="Proteomes" id="UP001443914"/>
    </source>
</evidence>
<keyword evidence="7" id="KW-0539">Nucleus</keyword>
<comment type="subcellular location">
    <subcellularLocation>
        <location evidence="1">Nucleus</location>
    </subcellularLocation>
</comment>
<comment type="caution">
    <text evidence="11">The sequence shown here is derived from an EMBL/GenBank/DDBJ whole genome shotgun (WGS) entry which is preliminary data.</text>
</comment>
<feature type="region of interest" description="Disordered" evidence="9">
    <location>
        <begin position="185"/>
        <end position="205"/>
    </location>
</feature>
<evidence type="ECO:0000256" key="1">
    <source>
        <dbReference type="ARBA" id="ARBA00004123"/>
    </source>
</evidence>
<gene>
    <name evidence="11" type="ORF">RND81_05G169200</name>
</gene>
<dbReference type="InterPro" id="IPR051758">
    <property type="entry name" value="ERF/AP2-like"/>
</dbReference>
<dbReference type="AlphaFoldDB" id="A0AAW1KT27"/>
<keyword evidence="12" id="KW-1185">Reference proteome</keyword>
<keyword evidence="3" id="KW-0805">Transcription regulation</keyword>
<protein>
    <recommendedName>
        <fullName evidence="10">AP2/ERF domain-containing protein</fullName>
    </recommendedName>
</protein>
<dbReference type="PROSITE" id="PS51032">
    <property type="entry name" value="AP2_ERF"/>
    <property type="match status" value="1"/>
</dbReference>
<keyword evidence="4" id="KW-0238">DNA-binding</keyword>
<dbReference type="GO" id="GO:0009873">
    <property type="term" value="P:ethylene-activated signaling pathway"/>
    <property type="evidence" value="ECO:0007669"/>
    <property type="project" value="UniProtKB-KW"/>
</dbReference>
<dbReference type="CDD" id="cd00018">
    <property type="entry name" value="AP2"/>
    <property type="match status" value="1"/>
</dbReference>
<evidence type="ECO:0000256" key="3">
    <source>
        <dbReference type="ARBA" id="ARBA00023015"/>
    </source>
</evidence>
<dbReference type="Pfam" id="PF00847">
    <property type="entry name" value="AP2"/>
    <property type="match status" value="1"/>
</dbReference>
<evidence type="ECO:0000256" key="4">
    <source>
        <dbReference type="ARBA" id="ARBA00023125"/>
    </source>
</evidence>
<evidence type="ECO:0000256" key="6">
    <source>
        <dbReference type="ARBA" id="ARBA00023163"/>
    </source>
</evidence>
<dbReference type="PANTHER" id="PTHR31657">
    <property type="entry name" value="ETHYLENE-RESPONSIVE TRANSCRIPTION FACTOR ERF061"/>
    <property type="match status" value="1"/>
</dbReference>
<feature type="compositionally biased region" description="Low complexity" evidence="9">
    <location>
        <begin position="185"/>
        <end position="202"/>
    </location>
</feature>
<evidence type="ECO:0000313" key="11">
    <source>
        <dbReference type="EMBL" id="KAK9725785.1"/>
    </source>
</evidence>
<keyword evidence="6" id="KW-0804">Transcription</keyword>
<dbReference type="FunFam" id="3.30.730.10:FF:000001">
    <property type="entry name" value="Ethylene-responsive transcription factor 2"/>
    <property type="match status" value="1"/>
</dbReference>
<dbReference type="EMBL" id="JBDFQZ010000005">
    <property type="protein sequence ID" value="KAK9725785.1"/>
    <property type="molecule type" value="Genomic_DNA"/>
</dbReference>
<feature type="domain" description="AP2/ERF" evidence="10">
    <location>
        <begin position="205"/>
        <end position="262"/>
    </location>
</feature>
<keyword evidence="2" id="KW-0936">Ethylene signaling pathway</keyword>